<comment type="subcellular location">
    <subcellularLocation>
        <location evidence="1">Cell membrane</location>
        <topology evidence="1">Multi-pass membrane protein</topology>
    </subcellularLocation>
</comment>
<dbReference type="RefSeq" id="WP_142582425.1">
    <property type="nucleotide sequence ID" value="NZ_CABFPH010000014.1"/>
</dbReference>
<dbReference type="InterPro" id="IPR037185">
    <property type="entry name" value="EmrE-like"/>
</dbReference>
<feature type="transmembrane region" description="Helical" evidence="6">
    <location>
        <begin position="263"/>
        <end position="282"/>
    </location>
</feature>
<dbReference type="OrthoDB" id="9806889at2"/>
<evidence type="ECO:0000313" key="8">
    <source>
        <dbReference type="EMBL" id="VUD70864.1"/>
    </source>
</evidence>
<keyword evidence="4 6" id="KW-1133">Transmembrane helix</keyword>
<evidence type="ECO:0000256" key="4">
    <source>
        <dbReference type="ARBA" id="ARBA00022989"/>
    </source>
</evidence>
<evidence type="ECO:0000256" key="5">
    <source>
        <dbReference type="ARBA" id="ARBA00023136"/>
    </source>
</evidence>
<evidence type="ECO:0000256" key="3">
    <source>
        <dbReference type="ARBA" id="ARBA00022692"/>
    </source>
</evidence>
<feature type="domain" description="EamA" evidence="7">
    <location>
        <begin position="22"/>
        <end position="154"/>
    </location>
</feature>
<evidence type="ECO:0000256" key="6">
    <source>
        <dbReference type="SAM" id="Phobius"/>
    </source>
</evidence>
<feature type="transmembrane region" description="Helical" evidence="6">
    <location>
        <begin position="85"/>
        <end position="104"/>
    </location>
</feature>
<keyword evidence="5 6" id="KW-0472">Membrane</keyword>
<proteinExistence type="predicted"/>
<feature type="transmembrane region" description="Helical" evidence="6">
    <location>
        <begin position="22"/>
        <end position="43"/>
    </location>
</feature>
<evidence type="ECO:0000313" key="9">
    <source>
        <dbReference type="Proteomes" id="UP000410984"/>
    </source>
</evidence>
<accession>A0A509EB64</accession>
<dbReference type="SUPFAM" id="SSF103481">
    <property type="entry name" value="Multidrug resistance efflux transporter EmrE"/>
    <property type="match status" value="2"/>
</dbReference>
<keyword evidence="3 6" id="KW-0812">Transmembrane</keyword>
<dbReference type="Pfam" id="PF00892">
    <property type="entry name" value="EamA"/>
    <property type="match status" value="2"/>
</dbReference>
<reference evidence="8 9" key="1">
    <citation type="submission" date="2019-06" db="EMBL/GenBank/DDBJ databases">
        <authorList>
            <person name="Rodrigo-Torres L."/>
            <person name="Arahal R. D."/>
            <person name="Lucena T."/>
        </authorList>
    </citation>
    <scope>NUCLEOTIDE SEQUENCE [LARGE SCALE GENOMIC DNA]</scope>
    <source>
        <strain evidence="8 9">SB0023/3</strain>
    </source>
</reference>
<gene>
    <name evidence="8" type="ORF">MET9862_01438</name>
</gene>
<protein>
    <recommendedName>
        <fullName evidence="7">EamA domain-containing protein</fullName>
    </recommendedName>
</protein>
<keyword evidence="9" id="KW-1185">Reference proteome</keyword>
<dbReference type="AlphaFoldDB" id="A0A509EB64"/>
<organism evidence="8 9">
    <name type="scientific">Methylobacterium symbioticum</name>
    <dbReference type="NCBI Taxonomy" id="2584084"/>
    <lineage>
        <taxon>Bacteria</taxon>
        <taxon>Pseudomonadati</taxon>
        <taxon>Pseudomonadota</taxon>
        <taxon>Alphaproteobacteria</taxon>
        <taxon>Hyphomicrobiales</taxon>
        <taxon>Methylobacteriaceae</taxon>
        <taxon>Methylobacterium</taxon>
    </lineage>
</organism>
<feature type="transmembrane region" description="Helical" evidence="6">
    <location>
        <begin position="55"/>
        <end position="73"/>
    </location>
</feature>
<keyword evidence="2" id="KW-1003">Cell membrane</keyword>
<evidence type="ECO:0000259" key="7">
    <source>
        <dbReference type="Pfam" id="PF00892"/>
    </source>
</evidence>
<feature type="transmembrane region" description="Helical" evidence="6">
    <location>
        <begin position="110"/>
        <end position="132"/>
    </location>
</feature>
<feature type="domain" description="EamA" evidence="7">
    <location>
        <begin position="170"/>
        <end position="303"/>
    </location>
</feature>
<dbReference type="EMBL" id="CABFPH010000014">
    <property type="protein sequence ID" value="VUD70864.1"/>
    <property type="molecule type" value="Genomic_DNA"/>
</dbReference>
<feature type="transmembrane region" description="Helical" evidence="6">
    <location>
        <begin position="230"/>
        <end position="251"/>
    </location>
</feature>
<dbReference type="InterPro" id="IPR051258">
    <property type="entry name" value="Diverse_Substrate_Transporter"/>
</dbReference>
<feature type="transmembrane region" description="Helical" evidence="6">
    <location>
        <begin position="198"/>
        <end position="218"/>
    </location>
</feature>
<feature type="transmembrane region" description="Helical" evidence="6">
    <location>
        <begin position="139"/>
        <end position="158"/>
    </location>
</feature>
<dbReference type="PANTHER" id="PTHR42920:SF11">
    <property type="entry name" value="INNER MEMBRANE PROTEIN YTFF"/>
    <property type="match status" value="1"/>
</dbReference>
<dbReference type="GO" id="GO:0005886">
    <property type="term" value="C:plasma membrane"/>
    <property type="evidence" value="ECO:0007669"/>
    <property type="project" value="UniProtKB-SubCell"/>
</dbReference>
<evidence type="ECO:0000256" key="1">
    <source>
        <dbReference type="ARBA" id="ARBA00004651"/>
    </source>
</evidence>
<dbReference type="InterPro" id="IPR000620">
    <property type="entry name" value="EamA_dom"/>
</dbReference>
<evidence type="ECO:0000256" key="2">
    <source>
        <dbReference type="ARBA" id="ARBA00022475"/>
    </source>
</evidence>
<feature type="transmembrane region" description="Helical" evidence="6">
    <location>
        <begin position="288"/>
        <end position="308"/>
    </location>
</feature>
<feature type="transmembrane region" description="Helical" evidence="6">
    <location>
        <begin position="173"/>
        <end position="191"/>
    </location>
</feature>
<name>A0A509EB64_9HYPH</name>
<sequence>MVQTQSPATVSREPAAGSVTRAYALLTFTALIWAGNAVAGKWAVGQVSPLALTSLRWLIACLALAPLAARPVAREWRRLLPRWRLILLMGGCGYTAFNALFYVAGTYTSATNLALIQGAIPVIVLVCSFLVYRTPVGPMQAVGVLVTLLGVAVAATHGDLEVLRTLAFNRGDLFILVACLFYAGYTVALRARPQVSGITVFAAMAAAAFLTSLPLLAAEWASGRLIWPTAQGWMIVAYVGLGPSLVSQLCFMRGVELIGPNRAGLFVNLIPVFGAILAVALVGEPFRLDNAAALGLVLGGIVVAERFGARRRAP</sequence>
<dbReference type="Proteomes" id="UP000410984">
    <property type="component" value="Unassembled WGS sequence"/>
</dbReference>
<dbReference type="PANTHER" id="PTHR42920">
    <property type="entry name" value="OS03G0707200 PROTEIN-RELATED"/>
    <property type="match status" value="1"/>
</dbReference>